<name>A0A2P2KW57_RHIMU</name>
<dbReference type="AlphaFoldDB" id="A0A2P2KW57"/>
<evidence type="ECO:0000313" key="1">
    <source>
        <dbReference type="EMBL" id="MBX09918.1"/>
    </source>
</evidence>
<sequence>MLSPLSDELKHPRAVFAENKSCLFFMETFKILLSTRLPQELFLCFATRVFS</sequence>
<dbReference type="EMBL" id="GGEC01029434">
    <property type="protein sequence ID" value="MBX09918.1"/>
    <property type="molecule type" value="Transcribed_RNA"/>
</dbReference>
<proteinExistence type="predicted"/>
<accession>A0A2P2KW57</accession>
<reference evidence="1" key="1">
    <citation type="submission" date="2018-02" db="EMBL/GenBank/DDBJ databases">
        <title>Rhizophora mucronata_Transcriptome.</title>
        <authorList>
            <person name="Meera S.P."/>
            <person name="Sreeshan A."/>
            <person name="Augustine A."/>
        </authorList>
    </citation>
    <scope>NUCLEOTIDE SEQUENCE</scope>
    <source>
        <tissue evidence="1">Leaf</tissue>
    </source>
</reference>
<organism evidence="1">
    <name type="scientific">Rhizophora mucronata</name>
    <name type="common">Asiatic mangrove</name>
    <dbReference type="NCBI Taxonomy" id="61149"/>
    <lineage>
        <taxon>Eukaryota</taxon>
        <taxon>Viridiplantae</taxon>
        <taxon>Streptophyta</taxon>
        <taxon>Embryophyta</taxon>
        <taxon>Tracheophyta</taxon>
        <taxon>Spermatophyta</taxon>
        <taxon>Magnoliopsida</taxon>
        <taxon>eudicotyledons</taxon>
        <taxon>Gunneridae</taxon>
        <taxon>Pentapetalae</taxon>
        <taxon>rosids</taxon>
        <taxon>fabids</taxon>
        <taxon>Malpighiales</taxon>
        <taxon>Rhizophoraceae</taxon>
        <taxon>Rhizophora</taxon>
    </lineage>
</organism>
<protein>
    <submittedName>
        <fullName evidence="1">Uncharacterized protein</fullName>
    </submittedName>
</protein>